<comment type="caution">
    <text evidence="1">The sequence shown here is derived from an EMBL/GenBank/DDBJ whole genome shotgun (WGS) entry which is preliminary data.</text>
</comment>
<gene>
    <name evidence="1" type="ORF">LCGC14_2390290</name>
</gene>
<proteinExistence type="predicted"/>
<sequence>MAERRTRPRKEAFSLDAARRKKIVSRVKDFRDADMTARQDDIDKRIQRYAKYRMWTEGKDWPWPNSSDAAVPDMMTHSLRMQDTLHNAVMSRRPVVGAKATLEHDIGKEEVIDKLIDHQIFVEQDGERIVGDLTEAFINDGHFTAYIPWIKETRETMEVRAFPPIPEESTPEEHFFTIIAEGFPDLAGFEKLADGWEWRASPQEGEPFRISFFTTSDEQVEMMVRREVQVYDGPRIIVKDIEEVLHPQRVVNLQAPSPSNPHGAPHVILVDNPTVDEIKRLAKPGPNGKPAFYDLM</sequence>
<feature type="non-terminal residue" evidence="1">
    <location>
        <position position="296"/>
    </location>
</feature>
<dbReference type="AlphaFoldDB" id="A0A0F9BYC3"/>
<reference evidence="1" key="1">
    <citation type="journal article" date="2015" name="Nature">
        <title>Complex archaea that bridge the gap between prokaryotes and eukaryotes.</title>
        <authorList>
            <person name="Spang A."/>
            <person name="Saw J.H."/>
            <person name="Jorgensen S.L."/>
            <person name="Zaremba-Niedzwiedzka K."/>
            <person name="Martijn J."/>
            <person name="Lind A.E."/>
            <person name="van Eijk R."/>
            <person name="Schleper C."/>
            <person name="Guy L."/>
            <person name="Ettema T.J."/>
        </authorList>
    </citation>
    <scope>NUCLEOTIDE SEQUENCE</scope>
</reference>
<evidence type="ECO:0000313" key="1">
    <source>
        <dbReference type="EMBL" id="KKL26935.1"/>
    </source>
</evidence>
<dbReference type="EMBL" id="LAZR01035655">
    <property type="protein sequence ID" value="KKL26935.1"/>
    <property type="molecule type" value="Genomic_DNA"/>
</dbReference>
<organism evidence="1">
    <name type="scientific">marine sediment metagenome</name>
    <dbReference type="NCBI Taxonomy" id="412755"/>
    <lineage>
        <taxon>unclassified sequences</taxon>
        <taxon>metagenomes</taxon>
        <taxon>ecological metagenomes</taxon>
    </lineage>
</organism>
<accession>A0A0F9BYC3</accession>
<protein>
    <submittedName>
        <fullName evidence="1">Uncharacterized protein</fullName>
    </submittedName>
</protein>
<name>A0A0F9BYC3_9ZZZZ</name>